<dbReference type="GO" id="GO:0005886">
    <property type="term" value="C:plasma membrane"/>
    <property type="evidence" value="ECO:0007669"/>
    <property type="project" value="UniProtKB-SubCell"/>
</dbReference>
<evidence type="ECO:0000256" key="9">
    <source>
        <dbReference type="ARBA" id="ARBA00022989"/>
    </source>
</evidence>
<evidence type="ECO:0000256" key="2">
    <source>
        <dbReference type="ARBA" id="ARBA00004651"/>
    </source>
</evidence>
<gene>
    <name evidence="15" type="ORF">VIBC2010_04969</name>
</gene>
<dbReference type="RefSeq" id="WP_009601480.1">
    <property type="nucleotide sequence ID" value="NZ_AEIU01000074.1"/>
</dbReference>
<name>E3BKB7_9VIBR</name>
<dbReference type="eggNOG" id="COG3038">
    <property type="taxonomic scope" value="Bacteria"/>
</dbReference>
<dbReference type="EMBL" id="AEIU01000074">
    <property type="protein sequence ID" value="EFP96502.1"/>
    <property type="molecule type" value="Genomic_DNA"/>
</dbReference>
<evidence type="ECO:0000313" key="16">
    <source>
        <dbReference type="Proteomes" id="UP000002943"/>
    </source>
</evidence>
<keyword evidence="9 13" id="KW-1133">Transmembrane helix</keyword>
<evidence type="ECO:0000256" key="4">
    <source>
        <dbReference type="ARBA" id="ARBA00022475"/>
    </source>
</evidence>
<keyword evidence="7" id="KW-0479">Metal-binding</keyword>
<evidence type="ECO:0000313" key="15">
    <source>
        <dbReference type="EMBL" id="EFP96502.1"/>
    </source>
</evidence>
<dbReference type="InterPro" id="IPR016174">
    <property type="entry name" value="Di-haem_cyt_TM"/>
</dbReference>
<evidence type="ECO:0000256" key="6">
    <source>
        <dbReference type="ARBA" id="ARBA00022692"/>
    </source>
</evidence>
<evidence type="ECO:0000256" key="12">
    <source>
        <dbReference type="ARBA" id="ARBA00037975"/>
    </source>
</evidence>
<dbReference type="GO" id="GO:0009055">
    <property type="term" value="F:electron transfer activity"/>
    <property type="evidence" value="ECO:0007669"/>
    <property type="project" value="InterPro"/>
</dbReference>
<keyword evidence="5" id="KW-0349">Heme</keyword>
<dbReference type="InterPro" id="IPR052168">
    <property type="entry name" value="Cytochrome_b561_oxidase"/>
</dbReference>
<dbReference type="OrthoDB" id="9793784at2"/>
<comment type="similarity">
    <text evidence="12">Belongs to the cytochrome b561 family.</text>
</comment>
<dbReference type="PANTHER" id="PTHR30529:SF1">
    <property type="entry name" value="CYTOCHROME B561 HOMOLOG 2"/>
    <property type="match status" value="1"/>
</dbReference>
<evidence type="ECO:0000259" key="14">
    <source>
        <dbReference type="Pfam" id="PF01292"/>
    </source>
</evidence>
<protein>
    <submittedName>
        <fullName evidence="15">Putative cytochrome b561</fullName>
    </submittedName>
</protein>
<accession>E3BKB7</accession>
<feature type="domain" description="Cytochrome b561 bacterial/Ni-hydrogenase" evidence="14">
    <location>
        <begin position="7"/>
        <end position="176"/>
    </location>
</feature>
<feature type="transmembrane region" description="Helical" evidence="13">
    <location>
        <begin position="140"/>
        <end position="160"/>
    </location>
</feature>
<evidence type="ECO:0000256" key="10">
    <source>
        <dbReference type="ARBA" id="ARBA00023004"/>
    </source>
</evidence>
<evidence type="ECO:0000256" key="13">
    <source>
        <dbReference type="SAM" id="Phobius"/>
    </source>
</evidence>
<keyword evidence="11 13" id="KW-0472">Membrane</keyword>
<comment type="caution">
    <text evidence="15">The sequence shown here is derived from an EMBL/GenBank/DDBJ whole genome shotgun (WGS) entry which is preliminary data.</text>
</comment>
<comment type="cofactor">
    <cofactor evidence="1">
        <name>heme b</name>
        <dbReference type="ChEBI" id="CHEBI:60344"/>
    </cofactor>
</comment>
<evidence type="ECO:0000256" key="7">
    <source>
        <dbReference type="ARBA" id="ARBA00022723"/>
    </source>
</evidence>
<dbReference type="GO" id="GO:0020037">
    <property type="term" value="F:heme binding"/>
    <property type="evidence" value="ECO:0007669"/>
    <property type="project" value="TreeGrafter"/>
</dbReference>
<reference evidence="15 16" key="1">
    <citation type="journal article" date="2012" name="Int. J. Syst. Evol. Microbiol.">
        <title>Vibrio caribbeanicus sp. nov., isolated from the marine sponge Scleritoderma cyanea.</title>
        <authorList>
            <person name="Hoffmann M."/>
            <person name="Monday S.R."/>
            <person name="Allard M.W."/>
            <person name="Strain E.A."/>
            <person name="Whittaker P."/>
            <person name="Naum M."/>
            <person name="McCarthy P.J."/>
            <person name="Lopez J.V."/>
            <person name="Fischer M."/>
            <person name="Brown E.W."/>
        </authorList>
    </citation>
    <scope>NUCLEOTIDE SEQUENCE [LARGE SCALE GENOMIC DNA]</scope>
    <source>
        <strain evidence="15 16">ATCC BAA-2122</strain>
    </source>
</reference>
<feature type="transmembrane region" description="Helical" evidence="13">
    <location>
        <begin position="12"/>
        <end position="33"/>
    </location>
</feature>
<feature type="transmembrane region" description="Helical" evidence="13">
    <location>
        <begin position="91"/>
        <end position="108"/>
    </location>
</feature>
<dbReference type="Proteomes" id="UP000002943">
    <property type="component" value="Unassembled WGS sequence"/>
</dbReference>
<dbReference type="GO" id="GO:0022904">
    <property type="term" value="P:respiratory electron transport chain"/>
    <property type="evidence" value="ECO:0007669"/>
    <property type="project" value="InterPro"/>
</dbReference>
<keyword evidence="4" id="KW-1003">Cell membrane</keyword>
<keyword evidence="16" id="KW-1185">Reference proteome</keyword>
<dbReference type="STRING" id="796620.VIBC2010_04969"/>
<evidence type="ECO:0000256" key="5">
    <source>
        <dbReference type="ARBA" id="ARBA00022617"/>
    </source>
</evidence>
<sequence>MKRKVENYNLIARLVHWFSAVVIIGMFIVGLWMVDLSYYSEWYQRAPHWHKSVGLLLAFLTLFRLGWKIFTPSPDIIGSNRERLAATTAHISMYLILLTIFISGYLISTEDGRSIDVFTWFELPSMGALFENQADIAGEIHFYLAWTLMVLVVVHLAAALKHHFLDRDDTLRKMLGVSK</sequence>
<dbReference type="SUPFAM" id="SSF81342">
    <property type="entry name" value="Transmembrane di-heme cytochromes"/>
    <property type="match status" value="1"/>
</dbReference>
<evidence type="ECO:0000256" key="8">
    <source>
        <dbReference type="ARBA" id="ARBA00022982"/>
    </source>
</evidence>
<organism evidence="15 16">
    <name type="scientific">Vibrio caribbeanicus ATCC BAA-2122</name>
    <dbReference type="NCBI Taxonomy" id="796620"/>
    <lineage>
        <taxon>Bacteria</taxon>
        <taxon>Pseudomonadati</taxon>
        <taxon>Pseudomonadota</taxon>
        <taxon>Gammaproteobacteria</taxon>
        <taxon>Vibrionales</taxon>
        <taxon>Vibrionaceae</taxon>
        <taxon>Vibrio</taxon>
    </lineage>
</organism>
<dbReference type="Pfam" id="PF01292">
    <property type="entry name" value="Ni_hydr_CYTB"/>
    <property type="match status" value="1"/>
</dbReference>
<proteinExistence type="inferred from homology"/>
<dbReference type="Gene3D" id="1.20.950.20">
    <property type="entry name" value="Transmembrane di-heme cytochromes, Chain C"/>
    <property type="match status" value="2"/>
</dbReference>
<comment type="subcellular location">
    <subcellularLocation>
        <location evidence="2">Cell membrane</location>
        <topology evidence="2">Multi-pass membrane protein</topology>
    </subcellularLocation>
</comment>
<keyword evidence="3" id="KW-0813">Transport</keyword>
<feature type="transmembrane region" description="Helical" evidence="13">
    <location>
        <begin position="53"/>
        <end position="70"/>
    </location>
</feature>
<evidence type="ECO:0000256" key="3">
    <source>
        <dbReference type="ARBA" id="ARBA00022448"/>
    </source>
</evidence>
<keyword evidence="6 13" id="KW-0812">Transmembrane</keyword>
<evidence type="ECO:0000256" key="11">
    <source>
        <dbReference type="ARBA" id="ARBA00023136"/>
    </source>
</evidence>
<dbReference type="GO" id="GO:0046872">
    <property type="term" value="F:metal ion binding"/>
    <property type="evidence" value="ECO:0007669"/>
    <property type="project" value="UniProtKB-KW"/>
</dbReference>
<dbReference type="AlphaFoldDB" id="E3BKB7"/>
<evidence type="ECO:0000256" key="1">
    <source>
        <dbReference type="ARBA" id="ARBA00001970"/>
    </source>
</evidence>
<keyword evidence="10" id="KW-0408">Iron</keyword>
<dbReference type="InterPro" id="IPR011577">
    <property type="entry name" value="Cyt_b561_bac/Ni-Hgenase"/>
</dbReference>
<keyword evidence="8" id="KW-0249">Electron transport</keyword>
<dbReference type="PANTHER" id="PTHR30529">
    <property type="entry name" value="CYTOCHROME B561"/>
    <property type="match status" value="1"/>
</dbReference>